<dbReference type="RefSeq" id="XP_009533557.1">
    <property type="nucleotide sequence ID" value="XM_009535262.1"/>
</dbReference>
<evidence type="ECO:0000313" key="3">
    <source>
        <dbReference type="Proteomes" id="UP000002640"/>
    </source>
</evidence>
<dbReference type="InterPro" id="IPR057670">
    <property type="entry name" value="SH3_retrovirus"/>
</dbReference>
<dbReference type="GeneID" id="20651418"/>
<sequence length="105" mass="11797">AADMPDLLWGEAFQFSVDVGNICATTAEGGGTPYFRRFGDRPDLRKSKLENPGKPGLFMGYAKHSECYRGLSLVTGNLQEVRSVEFQEGWTVGRSYVERVLKNRY</sequence>
<name>G5A1L4_PHYSP</name>
<feature type="non-terminal residue" evidence="2">
    <location>
        <position position="105"/>
    </location>
</feature>
<dbReference type="Pfam" id="PF25597">
    <property type="entry name" value="SH3_retrovirus"/>
    <property type="match status" value="1"/>
</dbReference>
<evidence type="ECO:0000259" key="1">
    <source>
        <dbReference type="Pfam" id="PF25597"/>
    </source>
</evidence>
<gene>
    <name evidence="2" type="ORF">PHYSODRAFT_405339</name>
</gene>
<dbReference type="EMBL" id="JH159158">
    <property type="protein sequence ID" value="EGZ10812.1"/>
    <property type="molecule type" value="Genomic_DNA"/>
</dbReference>
<dbReference type="InParanoid" id="G5A1L4"/>
<evidence type="ECO:0000313" key="2">
    <source>
        <dbReference type="EMBL" id="EGZ10812.1"/>
    </source>
</evidence>
<protein>
    <recommendedName>
        <fullName evidence="1">Retroviral polymerase SH3-like domain-containing protein</fullName>
    </recommendedName>
</protein>
<feature type="non-terminal residue" evidence="2">
    <location>
        <position position="1"/>
    </location>
</feature>
<keyword evidence="3" id="KW-1185">Reference proteome</keyword>
<organism evidence="2 3">
    <name type="scientific">Phytophthora sojae (strain P6497)</name>
    <name type="common">Soybean stem and root rot agent</name>
    <name type="synonym">Phytophthora megasperma f. sp. glycines</name>
    <dbReference type="NCBI Taxonomy" id="1094619"/>
    <lineage>
        <taxon>Eukaryota</taxon>
        <taxon>Sar</taxon>
        <taxon>Stramenopiles</taxon>
        <taxon>Oomycota</taxon>
        <taxon>Peronosporomycetes</taxon>
        <taxon>Peronosporales</taxon>
        <taxon>Peronosporaceae</taxon>
        <taxon>Phytophthora</taxon>
    </lineage>
</organism>
<reference evidence="2 3" key="1">
    <citation type="journal article" date="2006" name="Science">
        <title>Phytophthora genome sequences uncover evolutionary origins and mechanisms of pathogenesis.</title>
        <authorList>
            <person name="Tyler B.M."/>
            <person name="Tripathy S."/>
            <person name="Zhang X."/>
            <person name="Dehal P."/>
            <person name="Jiang R.H."/>
            <person name="Aerts A."/>
            <person name="Arredondo F.D."/>
            <person name="Baxter L."/>
            <person name="Bensasson D."/>
            <person name="Beynon J.L."/>
            <person name="Chapman J."/>
            <person name="Damasceno C.M."/>
            <person name="Dorrance A.E."/>
            <person name="Dou D."/>
            <person name="Dickerman A.W."/>
            <person name="Dubchak I.L."/>
            <person name="Garbelotto M."/>
            <person name="Gijzen M."/>
            <person name="Gordon S.G."/>
            <person name="Govers F."/>
            <person name="Grunwald N.J."/>
            <person name="Huang W."/>
            <person name="Ivors K.L."/>
            <person name="Jones R.W."/>
            <person name="Kamoun S."/>
            <person name="Krampis K."/>
            <person name="Lamour K.H."/>
            <person name="Lee M.K."/>
            <person name="McDonald W.H."/>
            <person name="Medina M."/>
            <person name="Meijer H.J."/>
            <person name="Nordberg E.K."/>
            <person name="Maclean D.J."/>
            <person name="Ospina-Giraldo M.D."/>
            <person name="Morris P.F."/>
            <person name="Phuntumart V."/>
            <person name="Putnam N.H."/>
            <person name="Rash S."/>
            <person name="Rose J.K."/>
            <person name="Sakihama Y."/>
            <person name="Salamov A.A."/>
            <person name="Savidor A."/>
            <person name="Scheuring C.F."/>
            <person name="Smith B.M."/>
            <person name="Sobral B.W."/>
            <person name="Terry A."/>
            <person name="Torto-Alalibo T.A."/>
            <person name="Win J."/>
            <person name="Xu Z."/>
            <person name="Zhang H."/>
            <person name="Grigoriev I.V."/>
            <person name="Rokhsar D.S."/>
            <person name="Boore J.L."/>
        </authorList>
    </citation>
    <scope>NUCLEOTIDE SEQUENCE [LARGE SCALE GENOMIC DNA]</scope>
    <source>
        <strain evidence="2 3">P6497</strain>
    </source>
</reference>
<feature type="domain" description="Retroviral polymerase SH3-like" evidence="1">
    <location>
        <begin position="42"/>
        <end position="89"/>
    </location>
</feature>
<dbReference type="KEGG" id="psoj:PHYSODRAFT_405339"/>
<dbReference type="Proteomes" id="UP000002640">
    <property type="component" value="Unassembled WGS sequence"/>
</dbReference>
<proteinExistence type="predicted"/>
<dbReference type="AlphaFoldDB" id="G5A1L4"/>
<accession>G5A1L4</accession>